<accession>A0ABQ6LPI7</accession>
<comment type="function">
    <text evidence="1">The SecYEG-SecDF-YajC-YidC holo-translocon (HTL) protein secretase/insertase is a supercomplex required for protein secretion, insertion of proteins into membranes, and assembly of membrane protein complexes. While the SecYEG complex is essential for assembly of a number of proteins and complexes, the SecDF-YajC-YidC subcomplex facilitates these functions.</text>
</comment>
<name>A0ABQ6LPI7_9RHOB</name>
<dbReference type="InterPro" id="IPR003849">
    <property type="entry name" value="Preprotein_translocase_YajC"/>
</dbReference>
<sequence>MFATPAYAQDIGGAGAMGGLAGIIPFILMFVIFYFLLIRPQQKRMKEHKKMVENLRRGDQVVTAGGMIAKVTKVMDDDEVEVQIAEGVKIRIVKSTVSAVLSKTEPAND</sequence>
<evidence type="ECO:0000256" key="1">
    <source>
        <dbReference type="ARBA" id="ARBA00002061"/>
    </source>
</evidence>
<feature type="transmembrane region" description="Helical" evidence="13">
    <location>
        <begin position="12"/>
        <end position="37"/>
    </location>
</feature>
<dbReference type="PANTHER" id="PTHR33909:SF1">
    <property type="entry name" value="SEC TRANSLOCON ACCESSORY COMPLEX SUBUNIT YAJC"/>
    <property type="match status" value="1"/>
</dbReference>
<evidence type="ECO:0000256" key="4">
    <source>
        <dbReference type="ARBA" id="ARBA00011718"/>
    </source>
</evidence>
<keyword evidence="7" id="KW-1003">Cell membrane</keyword>
<dbReference type="SMART" id="SM01323">
    <property type="entry name" value="YajC"/>
    <property type="match status" value="1"/>
</dbReference>
<evidence type="ECO:0000313" key="15">
    <source>
        <dbReference type="Proteomes" id="UP001239909"/>
    </source>
</evidence>
<evidence type="ECO:0000256" key="3">
    <source>
        <dbReference type="ARBA" id="ARBA00006742"/>
    </source>
</evidence>
<evidence type="ECO:0000256" key="11">
    <source>
        <dbReference type="ARBA" id="ARBA00023010"/>
    </source>
</evidence>
<keyword evidence="11" id="KW-0811">Translocation</keyword>
<evidence type="ECO:0000256" key="12">
    <source>
        <dbReference type="ARBA" id="ARBA00023136"/>
    </source>
</evidence>
<evidence type="ECO:0000256" key="5">
    <source>
        <dbReference type="ARBA" id="ARBA00014962"/>
    </source>
</evidence>
<evidence type="ECO:0000256" key="8">
    <source>
        <dbReference type="ARBA" id="ARBA00022692"/>
    </source>
</evidence>
<protein>
    <recommendedName>
        <fullName evidence="5">Sec translocon accessory complex subunit YajC</fullName>
    </recommendedName>
</protein>
<evidence type="ECO:0000256" key="2">
    <source>
        <dbReference type="ARBA" id="ARBA00004162"/>
    </source>
</evidence>
<reference evidence="14 15" key="1">
    <citation type="submission" date="2023-04" db="EMBL/GenBank/DDBJ databases">
        <title>Marinoamorphus aggregata gen. nov., sp. Nov., isolate from tissue of brittle star Ophioplocus japonicus.</title>
        <authorList>
            <person name="Kawano K."/>
            <person name="Sawayama S."/>
            <person name="Nakagawa S."/>
        </authorList>
    </citation>
    <scope>NUCLEOTIDE SEQUENCE [LARGE SCALE GENOMIC DNA]</scope>
    <source>
        <strain evidence="14 15">NKW23</strain>
    </source>
</reference>
<evidence type="ECO:0000256" key="6">
    <source>
        <dbReference type="ARBA" id="ARBA00022448"/>
    </source>
</evidence>
<comment type="similarity">
    <text evidence="3">Belongs to the YajC family.</text>
</comment>
<keyword evidence="8 13" id="KW-0812">Transmembrane</keyword>
<keyword evidence="9" id="KW-0653">Protein transport</keyword>
<evidence type="ECO:0000313" key="14">
    <source>
        <dbReference type="EMBL" id="GMG82255.1"/>
    </source>
</evidence>
<keyword evidence="6" id="KW-0813">Transport</keyword>
<dbReference type="RefSeq" id="WP_285671016.1">
    <property type="nucleotide sequence ID" value="NZ_BSYI01000009.1"/>
</dbReference>
<keyword evidence="15" id="KW-1185">Reference proteome</keyword>
<dbReference type="PRINTS" id="PR01853">
    <property type="entry name" value="YAJCTRNLCASE"/>
</dbReference>
<evidence type="ECO:0000256" key="10">
    <source>
        <dbReference type="ARBA" id="ARBA00022989"/>
    </source>
</evidence>
<dbReference type="Pfam" id="PF02699">
    <property type="entry name" value="YajC"/>
    <property type="match status" value="1"/>
</dbReference>
<organism evidence="14 15">
    <name type="scientific">Paralimibaculum aggregatum</name>
    <dbReference type="NCBI Taxonomy" id="3036245"/>
    <lineage>
        <taxon>Bacteria</taxon>
        <taxon>Pseudomonadati</taxon>
        <taxon>Pseudomonadota</taxon>
        <taxon>Alphaproteobacteria</taxon>
        <taxon>Rhodobacterales</taxon>
        <taxon>Paracoccaceae</taxon>
        <taxon>Paralimibaculum</taxon>
    </lineage>
</organism>
<comment type="subcellular location">
    <subcellularLocation>
        <location evidence="2">Cell membrane</location>
        <topology evidence="2">Single-pass membrane protein</topology>
    </subcellularLocation>
</comment>
<comment type="caution">
    <text evidence="14">The sequence shown here is derived from an EMBL/GenBank/DDBJ whole genome shotgun (WGS) entry which is preliminary data.</text>
</comment>
<dbReference type="PANTHER" id="PTHR33909">
    <property type="entry name" value="SEC TRANSLOCON ACCESSORY COMPLEX SUBUNIT YAJC"/>
    <property type="match status" value="1"/>
</dbReference>
<keyword evidence="12 13" id="KW-0472">Membrane</keyword>
<keyword evidence="10 13" id="KW-1133">Transmembrane helix</keyword>
<evidence type="ECO:0000256" key="13">
    <source>
        <dbReference type="SAM" id="Phobius"/>
    </source>
</evidence>
<dbReference type="EMBL" id="BSYI01000009">
    <property type="protein sequence ID" value="GMG82255.1"/>
    <property type="molecule type" value="Genomic_DNA"/>
</dbReference>
<comment type="subunit">
    <text evidence="4">Part of the SecDF-YidC-YajC translocase complex. The SecDF-YidC-YajC translocase forms a supercomplex with SecYEG, called the holo-translocon (HTL).</text>
</comment>
<dbReference type="NCBIfam" id="TIGR00739">
    <property type="entry name" value="yajC"/>
    <property type="match status" value="1"/>
</dbReference>
<gene>
    <name evidence="14" type="primary">yajC</name>
    <name evidence="14" type="ORF">LNKW23_14680</name>
</gene>
<evidence type="ECO:0000256" key="7">
    <source>
        <dbReference type="ARBA" id="ARBA00022475"/>
    </source>
</evidence>
<evidence type="ECO:0000256" key="9">
    <source>
        <dbReference type="ARBA" id="ARBA00022927"/>
    </source>
</evidence>
<proteinExistence type="inferred from homology"/>
<dbReference type="Proteomes" id="UP001239909">
    <property type="component" value="Unassembled WGS sequence"/>
</dbReference>